<evidence type="ECO:0000256" key="5">
    <source>
        <dbReference type="ARBA" id="ARBA00022921"/>
    </source>
</evidence>
<evidence type="ECO:0000256" key="6">
    <source>
        <dbReference type="ARBA" id="ARBA00022989"/>
    </source>
</evidence>
<proteinExistence type="predicted"/>
<organism evidence="9">
    <name type="scientific">Western grey kangaroopox virus</name>
    <dbReference type="NCBI Taxonomy" id="1566307"/>
    <lineage>
        <taxon>Viruses</taxon>
        <taxon>Varidnaviria</taxon>
        <taxon>Bamfordvirae</taxon>
        <taxon>Nucleocytoviricota</taxon>
        <taxon>Pokkesviricetes</taxon>
        <taxon>Chitovirales</taxon>
        <taxon>Poxviridae</taxon>
        <taxon>Chordopoxvirinae</taxon>
        <taxon>Macropopoxvirus</taxon>
        <taxon>Macropopoxvirus mfuliginosuspox</taxon>
        <taxon>Western kangaroopox virus</taxon>
    </lineage>
</organism>
<keyword evidence="5" id="KW-0426">Late protein</keyword>
<keyword evidence="4" id="KW-0946">Virion</keyword>
<dbReference type="RefSeq" id="YP_010085240.1">
    <property type="nucleotide sequence ID" value="NC_055228.1"/>
</dbReference>
<keyword evidence="7 8" id="KW-0472">Membrane</keyword>
<sequence length="71" mass="7861">MGGAELVIFVVSAAIICMLIYTVYKRRQQPSPKLVPPQEEVADALFKDSLSPEQIRAMHRLMTSSRRSAGA</sequence>
<dbReference type="InterPro" id="IPR009236">
    <property type="entry name" value="Chordopox_A13L"/>
</dbReference>
<protein>
    <submittedName>
        <fullName evidence="9">IMV membrane protein virion maturation</fullName>
    </submittedName>
</protein>
<evidence type="ECO:0000256" key="1">
    <source>
        <dbReference type="ARBA" id="ARBA00003039"/>
    </source>
</evidence>
<evidence type="ECO:0000313" key="9">
    <source>
        <dbReference type="EMBL" id="ATI21050.1"/>
    </source>
</evidence>
<evidence type="ECO:0000256" key="2">
    <source>
        <dbReference type="ARBA" id="ARBA00004381"/>
    </source>
</evidence>
<evidence type="ECO:0000313" key="10">
    <source>
        <dbReference type="Proteomes" id="UP000318778"/>
    </source>
</evidence>
<dbReference type="GO" id="GO:0055036">
    <property type="term" value="C:virion membrane"/>
    <property type="evidence" value="ECO:0007669"/>
    <property type="project" value="UniProtKB-SubCell"/>
</dbReference>
<keyword evidence="6 8" id="KW-1133">Transmembrane helix</keyword>
<dbReference type="EMBL" id="MF467280">
    <property type="protein sequence ID" value="ATI21050.1"/>
    <property type="molecule type" value="Genomic_DNA"/>
</dbReference>
<evidence type="ECO:0000256" key="7">
    <source>
        <dbReference type="ARBA" id="ARBA00023136"/>
    </source>
</evidence>
<keyword evidence="3 8" id="KW-0812">Transmembrane</keyword>
<name>A0A2C9DSR7_9POXV</name>
<evidence type="ECO:0000256" key="8">
    <source>
        <dbReference type="SAM" id="Phobius"/>
    </source>
</evidence>
<dbReference type="GeneID" id="65100311"/>
<evidence type="ECO:0000256" key="4">
    <source>
        <dbReference type="ARBA" id="ARBA00022844"/>
    </source>
</evidence>
<comment type="function">
    <text evidence="1">Essential for the encapsidation of DNA into immature virions (IV) and the subsequent maturation of IV into mature virions (MV).</text>
</comment>
<comment type="subcellular location">
    <subcellularLocation>
        <location evidence="2">Virion membrane</location>
        <topology evidence="2">Single-pass membrane protein</topology>
    </subcellularLocation>
</comment>
<dbReference type="Pfam" id="PF05961">
    <property type="entry name" value="Chordopox_A13L"/>
    <property type="match status" value="1"/>
</dbReference>
<accession>A0A2C9DSR7</accession>
<keyword evidence="10" id="KW-1185">Reference proteome</keyword>
<dbReference type="Proteomes" id="UP000318778">
    <property type="component" value="Segment"/>
</dbReference>
<dbReference type="KEGG" id="vg:65100311"/>
<feature type="transmembrane region" description="Helical" evidence="8">
    <location>
        <begin position="6"/>
        <end position="24"/>
    </location>
</feature>
<evidence type="ECO:0000256" key="3">
    <source>
        <dbReference type="ARBA" id="ARBA00022692"/>
    </source>
</evidence>
<reference evidence="9" key="1">
    <citation type="journal article" date="2017" name="Virus Res.">
        <title>Complete genomic characterisation of two novel poxviruses (WKPV and EKPV) from western and eastern grey kangaroos.</title>
        <authorList>
            <person name="Bennett M."/>
            <person name="Tu S.L."/>
            <person name="Upton C."/>
            <person name="McArtor C."/>
            <person name="Gillett A."/>
            <person name="Laird T."/>
            <person name="O'Dea M."/>
        </authorList>
    </citation>
    <scope>NUCLEOTIDE SEQUENCE [LARGE SCALE GENOMIC DNA]</scope>
    <source>
        <strain evidence="9">Western Australia</strain>
    </source>
</reference>